<comment type="caution">
    <text evidence="2">The sequence shown here is derived from an EMBL/GenBank/DDBJ whole genome shotgun (WGS) entry which is preliminary data.</text>
</comment>
<reference evidence="2 3" key="1">
    <citation type="submission" date="2024-02" db="EMBL/GenBank/DDBJ databases">
        <title>de novo genome assembly of Solanum bulbocastanum strain 11H21.</title>
        <authorList>
            <person name="Hosaka A.J."/>
        </authorList>
    </citation>
    <scope>NUCLEOTIDE SEQUENCE [LARGE SCALE GENOMIC DNA]</scope>
    <source>
        <tissue evidence="2">Young leaves</tissue>
    </source>
</reference>
<dbReference type="SUPFAM" id="SSF46774">
    <property type="entry name" value="ARID-like"/>
    <property type="match status" value="1"/>
</dbReference>
<dbReference type="EMBL" id="JBANQN010000008">
    <property type="protein sequence ID" value="KAK6783345.1"/>
    <property type="molecule type" value="Genomic_DNA"/>
</dbReference>
<dbReference type="PROSITE" id="PS51011">
    <property type="entry name" value="ARID"/>
    <property type="match status" value="1"/>
</dbReference>
<dbReference type="CDD" id="cd16100">
    <property type="entry name" value="ARID"/>
    <property type="match status" value="1"/>
</dbReference>
<dbReference type="InterPro" id="IPR001606">
    <property type="entry name" value="ARID_dom"/>
</dbReference>
<dbReference type="PANTHER" id="PTHR46410:SF20">
    <property type="entry name" value="AT-RICH INTERACTIVE DOMAIN-CONTAINING PROTEIN 2-LIKE ISOFORM X1"/>
    <property type="match status" value="1"/>
</dbReference>
<accession>A0AAN8TA39</accession>
<gene>
    <name evidence="2" type="ORF">RDI58_021142</name>
</gene>
<protein>
    <recommendedName>
        <fullName evidence="1">ARID domain-containing protein</fullName>
    </recommendedName>
</protein>
<evidence type="ECO:0000313" key="2">
    <source>
        <dbReference type="EMBL" id="KAK6783345.1"/>
    </source>
</evidence>
<proteinExistence type="predicted"/>
<name>A0AAN8TA39_SOLBU</name>
<keyword evidence="3" id="KW-1185">Reference proteome</keyword>
<dbReference type="Proteomes" id="UP001371456">
    <property type="component" value="Unassembled WGS sequence"/>
</dbReference>
<feature type="domain" description="ARID" evidence="1">
    <location>
        <begin position="29"/>
        <end position="122"/>
    </location>
</feature>
<organism evidence="2 3">
    <name type="scientific">Solanum bulbocastanum</name>
    <name type="common">Wild potato</name>
    <dbReference type="NCBI Taxonomy" id="147425"/>
    <lineage>
        <taxon>Eukaryota</taxon>
        <taxon>Viridiplantae</taxon>
        <taxon>Streptophyta</taxon>
        <taxon>Embryophyta</taxon>
        <taxon>Tracheophyta</taxon>
        <taxon>Spermatophyta</taxon>
        <taxon>Magnoliopsida</taxon>
        <taxon>eudicotyledons</taxon>
        <taxon>Gunneridae</taxon>
        <taxon>Pentapetalae</taxon>
        <taxon>asterids</taxon>
        <taxon>lamiids</taxon>
        <taxon>Solanales</taxon>
        <taxon>Solanaceae</taxon>
        <taxon>Solanoideae</taxon>
        <taxon>Solaneae</taxon>
        <taxon>Solanum</taxon>
    </lineage>
</organism>
<dbReference type="PANTHER" id="PTHR46410">
    <property type="entry name" value="AT-RICH INTERACTIVE DOMAIN-CONTAINING PROTEIN 2"/>
    <property type="match status" value="1"/>
</dbReference>
<dbReference type="GO" id="GO:0003677">
    <property type="term" value="F:DNA binding"/>
    <property type="evidence" value="ECO:0007669"/>
    <property type="project" value="InterPro"/>
</dbReference>
<dbReference type="CDD" id="cd00167">
    <property type="entry name" value="SANT"/>
    <property type="match status" value="1"/>
</dbReference>
<evidence type="ECO:0000313" key="3">
    <source>
        <dbReference type="Proteomes" id="UP001371456"/>
    </source>
</evidence>
<dbReference type="AlphaFoldDB" id="A0AAN8TA39"/>
<dbReference type="InterPro" id="IPR001005">
    <property type="entry name" value="SANT/Myb"/>
</dbReference>
<sequence length="656" mass="74636">MEEWLRLDDGSLIFKENRGSGSAIDGGKSRFRRLFDEVFAVFLSQKPEKKSVWSFPVLSGSGKPLDLFKLFWIVRKLGGYDLVSCKNLWGCVAERCGPDTGAVASVKLVYAKYLREFDQWLKPLLKDGNLVEGEGGVIGKLDLLLKELETMFGSLSPSENGCKEELMCKVNSQVDYKMFTAESVNDTNDCTEHRSCNAEHRKHNLNNGGEKSFSKIANDTVFLVSTEGIVEKILHRAPAKSNRQYDDDEKFVQMISMGEKENNDEENFSVLNGSDTTVASGKSVVEDVIASHKRKRGSPCFSEMLDWLKHAAKHSNDPEIGEVPNSLNWKGHTGKDFWFQALSVREALLKKSHIDTDAEEANPQKKQRMLPSMYEEEKLNNQPAENLRCSKRIPNLQKHTLCRGCSLCPTSRNKVETHQKKEDDIAPDLMSVEVSVTEKPKAAYEVPKQKVPKVDPDHQIEVPEWTGVTFESDAKWLGTRMWPPEVEKTNSLVVLDPIGKGRQSSCGCPFSQSTECNRFHIADERYKLLRELGLLFFRWRFDHMGEEVSLSWTDKEEERFKVWVRPSVSLKNNVWSNYRKLFPSKTRNMLVSYYFNVFLIKRRSYQNRVTPRDLDSDDDEKELGCVGGNFGDSAVRGPSSSRLLTCSQNKVCTDLQ</sequence>
<dbReference type="Gene3D" id="1.10.150.60">
    <property type="entry name" value="ARID DNA-binding domain"/>
    <property type="match status" value="1"/>
</dbReference>
<dbReference type="Pfam" id="PF01388">
    <property type="entry name" value="ARID"/>
    <property type="match status" value="1"/>
</dbReference>
<dbReference type="InterPro" id="IPR036431">
    <property type="entry name" value="ARID_dom_sf"/>
</dbReference>
<dbReference type="SMART" id="SM00501">
    <property type="entry name" value="BRIGHT"/>
    <property type="match status" value="1"/>
</dbReference>
<dbReference type="SMART" id="SM01014">
    <property type="entry name" value="ARID"/>
    <property type="match status" value="1"/>
</dbReference>
<evidence type="ECO:0000259" key="1">
    <source>
        <dbReference type="PROSITE" id="PS51011"/>
    </source>
</evidence>